<dbReference type="PANTHER" id="PTHR13778:SF47">
    <property type="entry name" value="LIPOPOLYSACCHARIDE 1,3-GALACTOSYLTRANSFERASE"/>
    <property type="match status" value="1"/>
</dbReference>
<dbReference type="CDD" id="cd04194">
    <property type="entry name" value="GT8_A4GalT_like"/>
    <property type="match status" value="1"/>
</dbReference>
<name>A0A7C9R6G3_9HYPH</name>
<dbReference type="Gene3D" id="3.90.550.10">
    <property type="entry name" value="Spore Coat Polysaccharide Biosynthesis Protein SpsA, Chain A"/>
    <property type="match status" value="1"/>
</dbReference>
<keyword evidence="1" id="KW-0328">Glycosyltransferase</keyword>
<evidence type="ECO:0000256" key="1">
    <source>
        <dbReference type="ARBA" id="ARBA00022676"/>
    </source>
</evidence>
<dbReference type="InterPro" id="IPR050748">
    <property type="entry name" value="Glycosyltrans_8_dom-fam"/>
</dbReference>
<gene>
    <name evidence="4" type="ORF">G6N74_09110</name>
</gene>
<dbReference type="RefSeq" id="WP_165116482.1">
    <property type="nucleotide sequence ID" value="NZ_JAAKZG010000003.1"/>
</dbReference>
<dbReference type="Pfam" id="PF01501">
    <property type="entry name" value="Glyco_transf_8"/>
    <property type="match status" value="1"/>
</dbReference>
<evidence type="ECO:0000313" key="4">
    <source>
        <dbReference type="EMBL" id="NGN41222.1"/>
    </source>
</evidence>
<keyword evidence="2 4" id="KW-0808">Transferase</keyword>
<dbReference type="EMBL" id="JAAKZG010000003">
    <property type="protein sequence ID" value="NGN41222.1"/>
    <property type="molecule type" value="Genomic_DNA"/>
</dbReference>
<sequence>MMLIACATDHHYAELAGVMLASLAKNGDSAGSEVVLFGAGLNNRDKKWLRESAGQSIKVTFFDLDGRQLAALRRLRTTRYITAVAYVRMLMPDLLNDRIGRLLYLDCDVVVNHSLAFLREFDLKGLPLAAVRSSIAPDKLAAINAGIGRQADAPYFNSGVLLFDIDEWRRRDLGPRCMDYAANRKGPIHFHDQDVLNHVVGGDWVAIPGTWNRGVKGLSLEECEATAVLHFKGKRKPFHSDFVWPAKQIYDRHRAATPWAARRPISALRRSLRMRWKTLKGRIRGTVSASAGEE</sequence>
<organism evidence="4 5">
    <name type="scientific">Mesorhizobium zhangyense</name>
    <dbReference type="NCBI Taxonomy" id="1776730"/>
    <lineage>
        <taxon>Bacteria</taxon>
        <taxon>Pseudomonadati</taxon>
        <taxon>Pseudomonadota</taxon>
        <taxon>Alphaproteobacteria</taxon>
        <taxon>Hyphomicrobiales</taxon>
        <taxon>Phyllobacteriaceae</taxon>
        <taxon>Mesorhizobium</taxon>
    </lineage>
</organism>
<dbReference type="AlphaFoldDB" id="A0A7C9R6G3"/>
<dbReference type="GO" id="GO:0046872">
    <property type="term" value="F:metal ion binding"/>
    <property type="evidence" value="ECO:0007669"/>
    <property type="project" value="UniProtKB-KW"/>
</dbReference>
<dbReference type="GO" id="GO:0016757">
    <property type="term" value="F:glycosyltransferase activity"/>
    <property type="evidence" value="ECO:0007669"/>
    <property type="project" value="UniProtKB-KW"/>
</dbReference>
<evidence type="ECO:0000256" key="3">
    <source>
        <dbReference type="ARBA" id="ARBA00022723"/>
    </source>
</evidence>
<keyword evidence="5" id="KW-1185">Reference proteome</keyword>
<proteinExistence type="predicted"/>
<evidence type="ECO:0000313" key="5">
    <source>
        <dbReference type="Proteomes" id="UP000481252"/>
    </source>
</evidence>
<keyword evidence="3" id="KW-0479">Metal-binding</keyword>
<protein>
    <submittedName>
        <fullName evidence="4">Glycosyltransferase family 8 protein</fullName>
    </submittedName>
</protein>
<dbReference type="InterPro" id="IPR029044">
    <property type="entry name" value="Nucleotide-diphossugar_trans"/>
</dbReference>
<dbReference type="Proteomes" id="UP000481252">
    <property type="component" value="Unassembled WGS sequence"/>
</dbReference>
<dbReference type="InterPro" id="IPR002495">
    <property type="entry name" value="Glyco_trans_8"/>
</dbReference>
<comment type="caution">
    <text evidence="4">The sequence shown here is derived from an EMBL/GenBank/DDBJ whole genome shotgun (WGS) entry which is preliminary data.</text>
</comment>
<accession>A0A7C9R6G3</accession>
<evidence type="ECO:0000256" key="2">
    <source>
        <dbReference type="ARBA" id="ARBA00022679"/>
    </source>
</evidence>
<dbReference type="SUPFAM" id="SSF53448">
    <property type="entry name" value="Nucleotide-diphospho-sugar transferases"/>
    <property type="match status" value="1"/>
</dbReference>
<dbReference type="PANTHER" id="PTHR13778">
    <property type="entry name" value="GLYCOSYLTRANSFERASE 8 DOMAIN-CONTAINING PROTEIN"/>
    <property type="match status" value="1"/>
</dbReference>
<reference evidence="4 5" key="1">
    <citation type="submission" date="2020-02" db="EMBL/GenBank/DDBJ databases">
        <title>Genome sequence of the type strain CGMCC 1.15528 of Mesorhizobium zhangyense.</title>
        <authorList>
            <person name="Gao J."/>
            <person name="Sun J."/>
        </authorList>
    </citation>
    <scope>NUCLEOTIDE SEQUENCE [LARGE SCALE GENOMIC DNA]</scope>
    <source>
        <strain evidence="4 5">CGMCC 1.15528</strain>
    </source>
</reference>